<dbReference type="GO" id="GO:0016226">
    <property type="term" value="P:iron-sulfur cluster assembly"/>
    <property type="evidence" value="ECO:0007669"/>
    <property type="project" value="InterPro"/>
</dbReference>
<keyword evidence="4" id="KW-1185">Reference proteome</keyword>
<accession>A0A177MXK2</accession>
<gene>
    <name evidence="3" type="ORF">A1359_17495</name>
</gene>
<protein>
    <submittedName>
        <fullName evidence="3">Iron-sulfur cluster assembly protein IscA</fullName>
    </submittedName>
</protein>
<dbReference type="InterPro" id="IPR050322">
    <property type="entry name" value="Fe-S_cluster_asmbl/transfer"/>
</dbReference>
<dbReference type="RefSeq" id="WP_066987784.1">
    <property type="nucleotide sequence ID" value="NZ_LUUI01000161.1"/>
</dbReference>
<evidence type="ECO:0000313" key="3">
    <source>
        <dbReference type="EMBL" id="OAI10003.1"/>
    </source>
</evidence>
<dbReference type="NCBIfam" id="TIGR00049">
    <property type="entry name" value="iron-sulfur cluster assembly accessory protein"/>
    <property type="match status" value="1"/>
</dbReference>
<comment type="similarity">
    <text evidence="1">Belongs to the HesB/IscA family.</text>
</comment>
<proteinExistence type="inferred from homology"/>
<dbReference type="InterPro" id="IPR000361">
    <property type="entry name" value="ATAP_core_dom"/>
</dbReference>
<sequence>MSINVTERAAKQIQKQLEKRGSGLGLRLGVKPSGCSGYAYVLDYADEQAEDELVFDQHDVKVLVKQADLDKLKDIELDYAKEGFNEAFKFNNPNVKGMCGCGESFSV</sequence>
<dbReference type="AlphaFoldDB" id="A0A177MXK2"/>
<dbReference type="EMBL" id="LUUI01000161">
    <property type="protein sequence ID" value="OAI10003.1"/>
    <property type="molecule type" value="Genomic_DNA"/>
</dbReference>
<organism evidence="3 4">
    <name type="scientific">Methylomonas lenta</name>
    <dbReference type="NCBI Taxonomy" id="980561"/>
    <lineage>
        <taxon>Bacteria</taxon>
        <taxon>Pseudomonadati</taxon>
        <taxon>Pseudomonadota</taxon>
        <taxon>Gammaproteobacteria</taxon>
        <taxon>Methylococcales</taxon>
        <taxon>Methylococcaceae</taxon>
        <taxon>Methylomonas</taxon>
    </lineage>
</organism>
<dbReference type="STRING" id="980561.A1359_17495"/>
<dbReference type="InterPro" id="IPR017870">
    <property type="entry name" value="FeS_cluster_insertion_CS"/>
</dbReference>
<dbReference type="InterPro" id="IPR016092">
    <property type="entry name" value="ATAP"/>
</dbReference>
<evidence type="ECO:0000313" key="4">
    <source>
        <dbReference type="Proteomes" id="UP000078476"/>
    </source>
</evidence>
<dbReference type="GO" id="GO:0051537">
    <property type="term" value="F:2 iron, 2 sulfur cluster binding"/>
    <property type="evidence" value="ECO:0007669"/>
    <property type="project" value="UniProtKB-ARBA"/>
</dbReference>
<dbReference type="Pfam" id="PF01521">
    <property type="entry name" value="Fe-S_biosyn"/>
    <property type="match status" value="1"/>
</dbReference>
<dbReference type="PANTHER" id="PTHR10072">
    <property type="entry name" value="IRON-SULFUR CLUSTER ASSEMBLY PROTEIN"/>
    <property type="match status" value="1"/>
</dbReference>
<dbReference type="InterPro" id="IPR035903">
    <property type="entry name" value="HesB-like_dom_sf"/>
</dbReference>
<dbReference type="PROSITE" id="PS01152">
    <property type="entry name" value="HESB"/>
    <property type="match status" value="1"/>
</dbReference>
<reference evidence="3 4" key="1">
    <citation type="submission" date="2016-03" db="EMBL/GenBank/DDBJ databases">
        <authorList>
            <person name="Ploux O."/>
        </authorList>
    </citation>
    <scope>NUCLEOTIDE SEQUENCE [LARGE SCALE GENOMIC DNA]</scope>
    <source>
        <strain evidence="3 4">R-45370</strain>
    </source>
</reference>
<dbReference type="Gene3D" id="2.60.300.12">
    <property type="entry name" value="HesB-like domain"/>
    <property type="match status" value="1"/>
</dbReference>
<name>A0A177MXK2_9GAMM</name>
<evidence type="ECO:0000259" key="2">
    <source>
        <dbReference type="Pfam" id="PF01521"/>
    </source>
</evidence>
<dbReference type="OrthoDB" id="9801228at2"/>
<dbReference type="Proteomes" id="UP000078476">
    <property type="component" value="Unassembled WGS sequence"/>
</dbReference>
<evidence type="ECO:0000256" key="1">
    <source>
        <dbReference type="ARBA" id="ARBA00006718"/>
    </source>
</evidence>
<comment type="caution">
    <text evidence="3">The sequence shown here is derived from an EMBL/GenBank/DDBJ whole genome shotgun (WGS) entry which is preliminary data.</text>
</comment>
<dbReference type="PANTHER" id="PTHR10072:SF41">
    <property type="entry name" value="IRON-SULFUR CLUSTER ASSEMBLY 1 HOMOLOG, MITOCHONDRIAL"/>
    <property type="match status" value="1"/>
</dbReference>
<dbReference type="GO" id="GO:0005829">
    <property type="term" value="C:cytosol"/>
    <property type="evidence" value="ECO:0007669"/>
    <property type="project" value="TreeGrafter"/>
</dbReference>
<dbReference type="SUPFAM" id="SSF89360">
    <property type="entry name" value="HesB-like domain"/>
    <property type="match status" value="1"/>
</dbReference>
<feature type="domain" description="Core" evidence="2">
    <location>
        <begin position="1"/>
        <end position="103"/>
    </location>
</feature>